<reference evidence="2 3" key="1">
    <citation type="submission" date="2016-10" db="EMBL/GenBank/DDBJ databases">
        <authorList>
            <person name="de Groot N.N."/>
        </authorList>
    </citation>
    <scope>NUCLEOTIDE SEQUENCE [LARGE SCALE GENOMIC DNA]</scope>
    <source>
        <strain evidence="2 3">DSM 27842</strain>
    </source>
</reference>
<dbReference type="InterPro" id="IPR036249">
    <property type="entry name" value="Thioredoxin-like_sf"/>
</dbReference>
<proteinExistence type="predicted"/>
<evidence type="ECO:0008006" key="4">
    <source>
        <dbReference type="Google" id="ProtNLM"/>
    </source>
</evidence>
<gene>
    <name evidence="2" type="ORF">SAMN04490248_10960</name>
</gene>
<sequence length="238" mass="25901">MPAPPLRPFRLLALAACLAGGGVALADERPVVVELFTSQGCSSCPPADAFFAQELATRDDVIALGLHVDYWDYIGWKDQFASPDFSARQKDYARAAGQRSVYTPQMIVNGRERVVGTKPEDVNKMIRAHAAVDGPVRITATREGGQLNITLKCDPPMDKSMLVHLVRYEPHRTVEIKSGENAGRTLDYANVVTEWQVLGKWNARKSGGFSAPVTGEGPLVLLVQHATHGPIEAAVRLD</sequence>
<dbReference type="InterPro" id="IPR010634">
    <property type="entry name" value="DUF1223"/>
</dbReference>
<evidence type="ECO:0000313" key="2">
    <source>
        <dbReference type="EMBL" id="SEO67936.1"/>
    </source>
</evidence>
<dbReference type="PANTHER" id="PTHR36057:SF1">
    <property type="entry name" value="LIPOPROTEIN LIPID ATTACHMENT SITE-LIKE PROTEIN, PUTATIVE (DUF1223)-RELATED"/>
    <property type="match status" value="1"/>
</dbReference>
<feature type="chain" id="PRO_5011617131" description="Secreted protein" evidence="1">
    <location>
        <begin position="27"/>
        <end position="238"/>
    </location>
</feature>
<dbReference type="OrthoDB" id="9808254at2"/>
<dbReference type="STRING" id="569882.SAMN04490248_10960"/>
<dbReference type="SUPFAM" id="SSF52833">
    <property type="entry name" value="Thioredoxin-like"/>
    <property type="match status" value="1"/>
</dbReference>
<dbReference type="AlphaFoldDB" id="A0A1H8RNK0"/>
<keyword evidence="1" id="KW-0732">Signal</keyword>
<dbReference type="EMBL" id="FODS01000009">
    <property type="protein sequence ID" value="SEO67936.1"/>
    <property type="molecule type" value="Genomic_DNA"/>
</dbReference>
<protein>
    <recommendedName>
        <fullName evidence="4">Secreted protein</fullName>
    </recommendedName>
</protein>
<evidence type="ECO:0000256" key="1">
    <source>
        <dbReference type="SAM" id="SignalP"/>
    </source>
</evidence>
<name>A0A1H8RNK0_9RHOB</name>
<organism evidence="2 3">
    <name type="scientific">Salinihabitans flavidus</name>
    <dbReference type="NCBI Taxonomy" id="569882"/>
    <lineage>
        <taxon>Bacteria</taxon>
        <taxon>Pseudomonadati</taxon>
        <taxon>Pseudomonadota</taxon>
        <taxon>Alphaproteobacteria</taxon>
        <taxon>Rhodobacterales</taxon>
        <taxon>Roseobacteraceae</taxon>
        <taxon>Salinihabitans</taxon>
    </lineage>
</organism>
<feature type="signal peptide" evidence="1">
    <location>
        <begin position="1"/>
        <end position="26"/>
    </location>
</feature>
<dbReference type="PANTHER" id="PTHR36057">
    <property type="match status" value="1"/>
</dbReference>
<dbReference type="Proteomes" id="UP000198893">
    <property type="component" value="Unassembled WGS sequence"/>
</dbReference>
<dbReference type="RefSeq" id="WP_093117776.1">
    <property type="nucleotide sequence ID" value="NZ_FODS01000009.1"/>
</dbReference>
<accession>A0A1H8RNK0</accession>
<evidence type="ECO:0000313" key="3">
    <source>
        <dbReference type="Proteomes" id="UP000198893"/>
    </source>
</evidence>
<dbReference type="Pfam" id="PF06764">
    <property type="entry name" value="DUF1223"/>
    <property type="match status" value="1"/>
</dbReference>
<keyword evidence="3" id="KW-1185">Reference proteome</keyword>